<organism evidence="2 3">
    <name type="scientific">Caldimonas mangrovi</name>
    <dbReference type="NCBI Taxonomy" id="2944811"/>
    <lineage>
        <taxon>Bacteria</taxon>
        <taxon>Pseudomonadati</taxon>
        <taxon>Pseudomonadota</taxon>
        <taxon>Betaproteobacteria</taxon>
        <taxon>Burkholderiales</taxon>
        <taxon>Sphaerotilaceae</taxon>
        <taxon>Caldimonas</taxon>
    </lineage>
</organism>
<dbReference type="Proteomes" id="UP001165541">
    <property type="component" value="Unassembled WGS sequence"/>
</dbReference>
<reference evidence="2" key="1">
    <citation type="submission" date="2022-05" db="EMBL/GenBank/DDBJ databases">
        <title>Schlegelella sp. nov., isolated from mangrove soil.</title>
        <authorList>
            <person name="Liu Y."/>
            <person name="Ge X."/>
            <person name="Liu W."/>
        </authorList>
    </citation>
    <scope>NUCLEOTIDE SEQUENCE</scope>
    <source>
        <strain evidence="2">S2-27</strain>
    </source>
</reference>
<name>A0ABT0YGT6_9BURK</name>
<comment type="caution">
    <text evidence="2">The sequence shown here is derived from an EMBL/GenBank/DDBJ whole genome shotgun (WGS) entry which is preliminary data.</text>
</comment>
<keyword evidence="3" id="KW-1185">Reference proteome</keyword>
<evidence type="ECO:0000313" key="2">
    <source>
        <dbReference type="EMBL" id="MCM5677949.1"/>
    </source>
</evidence>
<evidence type="ECO:0000256" key="1">
    <source>
        <dbReference type="SAM" id="MobiDB-lite"/>
    </source>
</evidence>
<feature type="region of interest" description="Disordered" evidence="1">
    <location>
        <begin position="231"/>
        <end position="251"/>
    </location>
</feature>
<feature type="compositionally biased region" description="Low complexity" evidence="1">
    <location>
        <begin position="242"/>
        <end position="251"/>
    </location>
</feature>
<evidence type="ECO:0000313" key="3">
    <source>
        <dbReference type="Proteomes" id="UP001165541"/>
    </source>
</evidence>
<accession>A0ABT0YGT6</accession>
<protein>
    <submittedName>
        <fullName evidence="2">FecR family protein</fullName>
    </submittedName>
</protein>
<sequence length="251" mass="27548">MGTRHQLEGLHDQDVLWMRRRETLQGVAALLATGTAGAAWARGNIVTLNGDARLNGARLSLNDTIQTGDIVETGPGSMLVFTVGSSAFHLRQNTRMSLQRGRTLNLVSALRLLTGALVSVWGRGERRQIATPTLTIGIRGTGVYTEARPDGRTYFCNCYGTVDLSAANTRLTSQADYHQSFWAEPDLPADRRLRPAQAINHTDEELEFLAALVQQRTRWSELGYKGVKDGKGYMEERPPAAHPAAPLQPAR</sequence>
<gene>
    <name evidence="2" type="ORF">M8A51_00200</name>
</gene>
<proteinExistence type="predicted"/>
<dbReference type="EMBL" id="JAMKFE010000001">
    <property type="protein sequence ID" value="MCM5677949.1"/>
    <property type="molecule type" value="Genomic_DNA"/>
</dbReference>
<dbReference type="RefSeq" id="WP_251776076.1">
    <property type="nucleotide sequence ID" value="NZ_JAMKFE010000001.1"/>
</dbReference>